<dbReference type="EMBL" id="CAIX01000556">
    <property type="protein sequence ID" value="CCI11122.1"/>
    <property type="molecule type" value="Genomic_DNA"/>
</dbReference>
<protein>
    <submittedName>
        <fullName evidence="2">Uncharacterized protein</fullName>
    </submittedName>
</protein>
<proteinExistence type="predicted"/>
<dbReference type="InParanoid" id="A0A024FW42"/>
<name>A0A024FW42_9STRA</name>
<evidence type="ECO:0000313" key="3">
    <source>
        <dbReference type="Proteomes" id="UP000053237"/>
    </source>
</evidence>
<dbReference type="OrthoDB" id="4327540at2759"/>
<sequence length="103" mass="11804">MGYPCAHAFRHQVIPLTVDDFDQQWWKVQPMPVHIEAGTMSIGIEIALKRINDEYENASNHRKRALLDYVLAVPETESRDPVQVRTRGRPSSSTQRLPSQFAC</sequence>
<evidence type="ECO:0000256" key="1">
    <source>
        <dbReference type="SAM" id="MobiDB-lite"/>
    </source>
</evidence>
<dbReference type="Proteomes" id="UP000053237">
    <property type="component" value="Unassembled WGS sequence"/>
</dbReference>
<evidence type="ECO:0000313" key="2">
    <source>
        <dbReference type="EMBL" id="CCI11122.1"/>
    </source>
</evidence>
<accession>A0A024FW42</accession>
<feature type="region of interest" description="Disordered" evidence="1">
    <location>
        <begin position="77"/>
        <end position="103"/>
    </location>
</feature>
<keyword evidence="3" id="KW-1185">Reference proteome</keyword>
<gene>
    <name evidence="2" type="ORF">BN9_124130</name>
</gene>
<comment type="caution">
    <text evidence="2">The sequence shown here is derived from an EMBL/GenBank/DDBJ whole genome shotgun (WGS) entry which is preliminary data.</text>
</comment>
<dbReference type="AlphaFoldDB" id="A0A024FW42"/>
<reference evidence="2 3" key="1">
    <citation type="submission" date="2012-05" db="EMBL/GenBank/DDBJ databases">
        <title>Recombination and specialization in a pathogen metapopulation.</title>
        <authorList>
            <person name="Gardiner A."/>
            <person name="Kemen E."/>
            <person name="Schultz-Larsen T."/>
            <person name="MacLean D."/>
            <person name="Van Oosterhout C."/>
            <person name="Jones J.D.G."/>
        </authorList>
    </citation>
    <scope>NUCLEOTIDE SEQUENCE [LARGE SCALE GENOMIC DNA]</scope>
    <source>
        <strain evidence="2 3">Ac Nc2</strain>
    </source>
</reference>
<organism evidence="2 3">
    <name type="scientific">Albugo candida</name>
    <dbReference type="NCBI Taxonomy" id="65357"/>
    <lineage>
        <taxon>Eukaryota</taxon>
        <taxon>Sar</taxon>
        <taxon>Stramenopiles</taxon>
        <taxon>Oomycota</taxon>
        <taxon>Peronosporomycetes</taxon>
        <taxon>Albuginales</taxon>
        <taxon>Albuginaceae</taxon>
        <taxon>Albugo</taxon>
    </lineage>
</organism>
<feature type="compositionally biased region" description="Polar residues" evidence="1">
    <location>
        <begin position="89"/>
        <end position="103"/>
    </location>
</feature>